<feature type="compositionally biased region" description="Low complexity" evidence="1">
    <location>
        <begin position="74"/>
        <end position="84"/>
    </location>
</feature>
<name>A0A9P8Q2B0_WICPI</name>
<feature type="region of interest" description="Disordered" evidence="1">
    <location>
        <begin position="74"/>
        <end position="102"/>
    </location>
</feature>
<accession>A0A9P8Q2B0</accession>
<evidence type="ECO:0000313" key="3">
    <source>
        <dbReference type="Proteomes" id="UP000774326"/>
    </source>
</evidence>
<organism evidence="2 3">
    <name type="scientific">Wickerhamomyces pijperi</name>
    <name type="common">Yeast</name>
    <name type="synonym">Pichia pijperi</name>
    <dbReference type="NCBI Taxonomy" id="599730"/>
    <lineage>
        <taxon>Eukaryota</taxon>
        <taxon>Fungi</taxon>
        <taxon>Dikarya</taxon>
        <taxon>Ascomycota</taxon>
        <taxon>Saccharomycotina</taxon>
        <taxon>Saccharomycetes</taxon>
        <taxon>Phaffomycetales</taxon>
        <taxon>Wickerhamomycetaceae</taxon>
        <taxon>Wickerhamomyces</taxon>
    </lineage>
</organism>
<protein>
    <submittedName>
        <fullName evidence="2">Uncharacterized protein</fullName>
    </submittedName>
</protein>
<evidence type="ECO:0000313" key="2">
    <source>
        <dbReference type="EMBL" id="KAH3682933.1"/>
    </source>
</evidence>
<keyword evidence="3" id="KW-1185">Reference proteome</keyword>
<dbReference type="EMBL" id="JAEUBG010003340">
    <property type="protein sequence ID" value="KAH3682933.1"/>
    <property type="molecule type" value="Genomic_DNA"/>
</dbReference>
<proteinExistence type="predicted"/>
<reference evidence="2" key="1">
    <citation type="journal article" date="2021" name="Open Biol.">
        <title>Shared evolutionary footprints suggest mitochondrial oxidative damage underlies multiple complex I losses in fungi.</title>
        <authorList>
            <person name="Schikora-Tamarit M.A."/>
            <person name="Marcet-Houben M."/>
            <person name="Nosek J."/>
            <person name="Gabaldon T."/>
        </authorList>
    </citation>
    <scope>NUCLEOTIDE SEQUENCE</scope>
    <source>
        <strain evidence="2">CBS2887</strain>
    </source>
</reference>
<dbReference type="AlphaFoldDB" id="A0A9P8Q2B0"/>
<reference evidence="2" key="2">
    <citation type="submission" date="2021-01" db="EMBL/GenBank/DDBJ databases">
        <authorList>
            <person name="Schikora-Tamarit M.A."/>
        </authorList>
    </citation>
    <scope>NUCLEOTIDE SEQUENCE</scope>
    <source>
        <strain evidence="2">CBS2887</strain>
    </source>
</reference>
<gene>
    <name evidence="2" type="ORF">WICPIJ_006106</name>
</gene>
<comment type="caution">
    <text evidence="2">The sequence shown here is derived from an EMBL/GenBank/DDBJ whole genome shotgun (WGS) entry which is preliminary data.</text>
</comment>
<sequence length="245" mass="28076">MSSNNSNTYLNARRRVTDSLAGFANQFSFFHRDAIEHTDGTSNIQTHEEPSFPDEQDEFLTFDDWLTDRRHLDSSSPLSLNRLSNTESSHSNEAPLRSFSASSDDTEFTASWLPSTTAMDEELICWDANEWQESETPGPASGQQSKRKFGTVIENNNPKVHAGSRVVNRNIVTSLFSAQPTSNRFGAGENVVLRTNIRNQEVQSNYLQMYNQQRVNYGSYGETLFDRLDRYQVFEDKENNHWDMH</sequence>
<dbReference type="Proteomes" id="UP000774326">
    <property type="component" value="Unassembled WGS sequence"/>
</dbReference>
<evidence type="ECO:0000256" key="1">
    <source>
        <dbReference type="SAM" id="MobiDB-lite"/>
    </source>
</evidence>